<gene>
    <name evidence="4" type="ORF">BN988_00831</name>
    <name evidence="5" type="ORF">BN988_01334</name>
    <name evidence="6" type="ORF">BN988_03710</name>
</gene>
<dbReference type="InterPro" id="IPR032877">
    <property type="entry name" value="Transposase_HTH"/>
</dbReference>
<dbReference type="RefSeq" id="WP_036573351.1">
    <property type="nucleotide sequence ID" value="NZ_CABLBW010000001.1"/>
</dbReference>
<dbReference type="InterPro" id="IPR002560">
    <property type="entry name" value="Transposase_DDE"/>
</dbReference>
<comment type="caution">
    <text evidence="5">The sequence shown here is derived from an EMBL/GenBank/DDBJ whole genome shotgun (WGS) entry which is preliminary data.</text>
</comment>
<evidence type="ECO:0000313" key="6">
    <source>
        <dbReference type="EMBL" id="CDO05126.1"/>
    </source>
</evidence>
<dbReference type="EMBL" id="CCAX010000001">
    <property type="protein sequence ID" value="CDO02854.1"/>
    <property type="molecule type" value="Genomic_DNA"/>
</dbReference>
<dbReference type="PANTHER" id="PTHR33498">
    <property type="entry name" value="TRANSPOSASE FOR INSERTION SEQUENCE ELEMENT IS1557"/>
    <property type="match status" value="1"/>
</dbReference>
<evidence type="ECO:0000259" key="2">
    <source>
        <dbReference type="Pfam" id="PF13542"/>
    </source>
</evidence>
<proteinExistence type="predicted"/>
<organism evidence="5 7">
    <name type="scientific">Oceanobacillus picturae</name>
    <dbReference type="NCBI Taxonomy" id="171693"/>
    <lineage>
        <taxon>Bacteria</taxon>
        <taxon>Bacillati</taxon>
        <taxon>Bacillota</taxon>
        <taxon>Bacilli</taxon>
        <taxon>Bacillales</taxon>
        <taxon>Bacillaceae</taxon>
        <taxon>Oceanobacillus</taxon>
    </lineage>
</organism>
<keyword evidence="7" id="KW-1185">Reference proteome</keyword>
<dbReference type="EMBL" id="CCAX010000001">
    <property type="protein sequence ID" value="CDO02370.1"/>
    <property type="molecule type" value="Genomic_DNA"/>
</dbReference>
<dbReference type="InterPro" id="IPR029261">
    <property type="entry name" value="Transposase_Znf"/>
</dbReference>
<evidence type="ECO:0000313" key="5">
    <source>
        <dbReference type="EMBL" id="CDO02854.1"/>
    </source>
</evidence>
<dbReference type="eggNOG" id="COG3464">
    <property type="taxonomic scope" value="Bacteria"/>
</dbReference>
<evidence type="ECO:0000313" key="4">
    <source>
        <dbReference type="EMBL" id="CDO02370.1"/>
    </source>
</evidence>
<dbReference type="PANTHER" id="PTHR33498:SF1">
    <property type="entry name" value="TRANSPOSASE FOR INSERTION SEQUENCE ELEMENT IS1557"/>
    <property type="match status" value="1"/>
</dbReference>
<dbReference type="AlphaFoldDB" id="W9AAT4"/>
<evidence type="ECO:0000259" key="3">
    <source>
        <dbReference type="Pfam" id="PF14690"/>
    </source>
</evidence>
<dbReference type="NCBIfam" id="NF033550">
    <property type="entry name" value="transpos_ISL3"/>
    <property type="match status" value="1"/>
</dbReference>
<protein>
    <submittedName>
        <fullName evidence="5">Transposase</fullName>
    </submittedName>
</protein>
<feature type="domain" description="Transposase IS204/IS1001/IS1096/IS1165 zinc-finger" evidence="3">
    <location>
        <begin position="39"/>
        <end position="84"/>
    </location>
</feature>
<accession>W9AAT4</accession>
<dbReference type="EMBL" id="CCAX010000004">
    <property type="protein sequence ID" value="CDO05126.1"/>
    <property type="molecule type" value="Genomic_DNA"/>
</dbReference>
<reference evidence="5 7" key="1">
    <citation type="submission" date="2014-03" db="EMBL/GenBank/DDBJ databases">
        <title>Draft genome sequencing of Oceanobacillus picturae strain S1 isolated from human gut.</title>
        <authorList>
            <person name="Croce O."/>
            <person name="Lagier J.C."/>
            <person name="Raoult D."/>
        </authorList>
    </citation>
    <scope>NUCLEOTIDE SEQUENCE [LARGE SCALE GENOMIC DNA]</scope>
    <source>
        <strain evidence="5 7">S1</strain>
    </source>
</reference>
<dbReference type="Pfam" id="PF01610">
    <property type="entry name" value="DDE_Tnp_ISL3"/>
    <property type="match status" value="1"/>
</dbReference>
<dbReference type="Pfam" id="PF14690">
    <property type="entry name" value="Zn_ribbon_ISL3"/>
    <property type="match status" value="1"/>
</dbReference>
<feature type="domain" description="Transposase IS204/IS1001/IS1096/IS1165 DDE" evidence="1">
    <location>
        <begin position="151"/>
        <end position="386"/>
    </location>
</feature>
<dbReference type="Pfam" id="PF13542">
    <property type="entry name" value="HTH_Tnp_ISL3"/>
    <property type="match status" value="1"/>
</dbReference>
<reference evidence="5 7" key="2">
    <citation type="submission" date="2014-03" db="EMBL/GenBank/DDBJ databases">
        <authorList>
            <person name="Urmite Genomes U."/>
        </authorList>
    </citation>
    <scope>NUCLEOTIDE SEQUENCE [LARGE SCALE GENOMIC DNA]</scope>
    <source>
        <strain evidence="5 7">S1</strain>
    </source>
</reference>
<evidence type="ECO:0000259" key="1">
    <source>
        <dbReference type="Pfam" id="PF01610"/>
    </source>
</evidence>
<feature type="domain" description="Transposase IS204/IS1001/IS1096/IS1165 helix-turn-helix" evidence="2">
    <location>
        <begin position="90"/>
        <end position="139"/>
    </location>
</feature>
<evidence type="ECO:0000313" key="7">
    <source>
        <dbReference type="Proteomes" id="UP000028863"/>
    </source>
</evidence>
<dbReference type="InterPro" id="IPR047951">
    <property type="entry name" value="Transpos_ISL3"/>
</dbReference>
<sequence>MQNHFIIEMLGIKDNNVKVWDISQGSDALIVELYTEKRQQKCPFCRCKTKRVHSYRIQPIQGPVLPNQQVKLFLRKRRYLCKDCGKTFYERLQMVDRYQRCTTSVQAEALMYTSSSSFKTAARWTGLTDTRLLRLFDRRNIKTNRVLPRAIAIDEFKGDAGGERFQTVIVDVENKHIIDILEDRKVDTIKKYLRSRDTGQVEIVVMDMSKWFKKAVCDVLDHPLIIADRFHFMRQVYWALDEVRRQVQADVDKPIRLQMKRGKKLLWKSHFNLDEDQEEKVEKLLEIDTRLREAYQLKVMMEKWFKESDHQTASKNLDHCLASIKRSRIEAFHRVRKTFLNWRQEILQAFVYPYNNGYIEGVNNTIKVIKRNSYGIKGFERLKKKILWQQEMKKVMG</sequence>
<name>W9AAT4_9BACI</name>
<dbReference type="Proteomes" id="UP000028863">
    <property type="component" value="Unassembled WGS sequence"/>
</dbReference>